<proteinExistence type="predicted"/>
<comment type="caution">
    <text evidence="1">The sequence shown here is derived from an EMBL/GenBank/DDBJ whole genome shotgun (WGS) entry which is preliminary data.</text>
</comment>
<protein>
    <submittedName>
        <fullName evidence="1">Uncharacterized protein</fullName>
    </submittedName>
</protein>
<sequence length="93" mass="10831">MNTRSQLDIHLEKFYRNIRLKAYFCEQTPITHLLVDQTTPINLKDLGLRVRSNFSPPKNSPPVETFITLVAREVSDFCKHVIRGDLTFRSNLD</sequence>
<gene>
    <name evidence="1" type="ORF">RIMI_LOCUS17068657</name>
</gene>
<evidence type="ECO:0000313" key="2">
    <source>
        <dbReference type="Proteomes" id="UP001176940"/>
    </source>
</evidence>
<organism evidence="1 2">
    <name type="scientific">Ranitomeya imitator</name>
    <name type="common">mimic poison frog</name>
    <dbReference type="NCBI Taxonomy" id="111125"/>
    <lineage>
        <taxon>Eukaryota</taxon>
        <taxon>Metazoa</taxon>
        <taxon>Chordata</taxon>
        <taxon>Craniata</taxon>
        <taxon>Vertebrata</taxon>
        <taxon>Euteleostomi</taxon>
        <taxon>Amphibia</taxon>
        <taxon>Batrachia</taxon>
        <taxon>Anura</taxon>
        <taxon>Neobatrachia</taxon>
        <taxon>Hyloidea</taxon>
        <taxon>Dendrobatidae</taxon>
        <taxon>Dendrobatinae</taxon>
        <taxon>Ranitomeya</taxon>
    </lineage>
</organism>
<reference evidence="1" key="1">
    <citation type="submission" date="2023-07" db="EMBL/GenBank/DDBJ databases">
        <authorList>
            <person name="Stuckert A."/>
        </authorList>
    </citation>
    <scope>NUCLEOTIDE SEQUENCE</scope>
</reference>
<dbReference type="Proteomes" id="UP001176940">
    <property type="component" value="Unassembled WGS sequence"/>
</dbReference>
<dbReference type="EMBL" id="CAUEEQ010048983">
    <property type="protein sequence ID" value="CAJ0959975.1"/>
    <property type="molecule type" value="Genomic_DNA"/>
</dbReference>
<keyword evidence="2" id="KW-1185">Reference proteome</keyword>
<name>A0ABN9M650_9NEOB</name>
<accession>A0ABN9M650</accession>
<evidence type="ECO:0000313" key="1">
    <source>
        <dbReference type="EMBL" id="CAJ0959975.1"/>
    </source>
</evidence>